<dbReference type="PaxDb" id="55529-EKX48532"/>
<dbReference type="EnsemblProtists" id="EKX48532">
    <property type="protein sequence ID" value="EKX48532"/>
    <property type="gene ID" value="GUITHDRAFT_151770"/>
</dbReference>
<dbReference type="Proteomes" id="UP000011087">
    <property type="component" value="Unassembled WGS sequence"/>
</dbReference>
<proteinExistence type="predicted"/>
<dbReference type="GeneID" id="17305262"/>
<dbReference type="KEGG" id="gtt:GUITHDRAFT_151770"/>
<sequence>MPTISRRLRFQKSARLAYLNSPVGARQTALWDFEEGGPTVADVAGTNYNPVVLDDAVSRRGYPPLNSGWEEWGCGGSDSMMNEYPCSHYYYDD</sequence>
<name>L1JJN2_GUITC</name>
<dbReference type="AlphaFoldDB" id="L1JJN2"/>
<evidence type="ECO:0000313" key="2">
    <source>
        <dbReference type="EnsemblProtists" id="EKX48532"/>
    </source>
</evidence>
<keyword evidence="3" id="KW-1185">Reference proteome</keyword>
<reference evidence="1 3" key="1">
    <citation type="journal article" date="2012" name="Nature">
        <title>Algal genomes reveal evolutionary mosaicism and the fate of nucleomorphs.</title>
        <authorList>
            <consortium name="DOE Joint Genome Institute"/>
            <person name="Curtis B.A."/>
            <person name="Tanifuji G."/>
            <person name="Burki F."/>
            <person name="Gruber A."/>
            <person name="Irimia M."/>
            <person name="Maruyama S."/>
            <person name="Arias M.C."/>
            <person name="Ball S.G."/>
            <person name="Gile G.H."/>
            <person name="Hirakawa Y."/>
            <person name="Hopkins J.F."/>
            <person name="Kuo A."/>
            <person name="Rensing S.A."/>
            <person name="Schmutz J."/>
            <person name="Symeonidi A."/>
            <person name="Elias M."/>
            <person name="Eveleigh R.J."/>
            <person name="Herman E.K."/>
            <person name="Klute M.J."/>
            <person name="Nakayama T."/>
            <person name="Obornik M."/>
            <person name="Reyes-Prieto A."/>
            <person name="Armbrust E.V."/>
            <person name="Aves S.J."/>
            <person name="Beiko R.G."/>
            <person name="Coutinho P."/>
            <person name="Dacks J.B."/>
            <person name="Durnford D.G."/>
            <person name="Fast N.M."/>
            <person name="Green B.R."/>
            <person name="Grisdale C.J."/>
            <person name="Hempel F."/>
            <person name="Henrissat B."/>
            <person name="Hoppner M.P."/>
            <person name="Ishida K."/>
            <person name="Kim E."/>
            <person name="Koreny L."/>
            <person name="Kroth P.G."/>
            <person name="Liu Y."/>
            <person name="Malik S.B."/>
            <person name="Maier U.G."/>
            <person name="McRose D."/>
            <person name="Mock T."/>
            <person name="Neilson J.A."/>
            <person name="Onodera N.T."/>
            <person name="Poole A.M."/>
            <person name="Pritham E.J."/>
            <person name="Richards T.A."/>
            <person name="Rocap G."/>
            <person name="Roy S.W."/>
            <person name="Sarai C."/>
            <person name="Schaack S."/>
            <person name="Shirato S."/>
            <person name="Slamovits C.H."/>
            <person name="Spencer D.F."/>
            <person name="Suzuki S."/>
            <person name="Worden A.Z."/>
            <person name="Zauner S."/>
            <person name="Barry K."/>
            <person name="Bell C."/>
            <person name="Bharti A.K."/>
            <person name="Crow J.A."/>
            <person name="Grimwood J."/>
            <person name="Kramer R."/>
            <person name="Lindquist E."/>
            <person name="Lucas S."/>
            <person name="Salamov A."/>
            <person name="McFadden G.I."/>
            <person name="Lane C.E."/>
            <person name="Keeling P.J."/>
            <person name="Gray M.W."/>
            <person name="Grigoriev I.V."/>
            <person name="Archibald J.M."/>
        </authorList>
    </citation>
    <scope>NUCLEOTIDE SEQUENCE</scope>
    <source>
        <strain evidence="1 3">CCMP2712</strain>
    </source>
</reference>
<accession>L1JJN2</accession>
<reference evidence="3" key="2">
    <citation type="submission" date="2012-11" db="EMBL/GenBank/DDBJ databases">
        <authorList>
            <person name="Kuo A."/>
            <person name="Curtis B.A."/>
            <person name="Tanifuji G."/>
            <person name="Burki F."/>
            <person name="Gruber A."/>
            <person name="Irimia M."/>
            <person name="Maruyama S."/>
            <person name="Arias M.C."/>
            <person name="Ball S.G."/>
            <person name="Gile G.H."/>
            <person name="Hirakawa Y."/>
            <person name="Hopkins J.F."/>
            <person name="Rensing S.A."/>
            <person name="Schmutz J."/>
            <person name="Symeonidi A."/>
            <person name="Elias M."/>
            <person name="Eveleigh R.J."/>
            <person name="Herman E.K."/>
            <person name="Klute M.J."/>
            <person name="Nakayama T."/>
            <person name="Obornik M."/>
            <person name="Reyes-Prieto A."/>
            <person name="Armbrust E.V."/>
            <person name="Aves S.J."/>
            <person name="Beiko R.G."/>
            <person name="Coutinho P."/>
            <person name="Dacks J.B."/>
            <person name="Durnford D.G."/>
            <person name="Fast N.M."/>
            <person name="Green B.R."/>
            <person name="Grisdale C."/>
            <person name="Hempe F."/>
            <person name="Henrissat B."/>
            <person name="Hoppner M.P."/>
            <person name="Ishida K.-I."/>
            <person name="Kim E."/>
            <person name="Koreny L."/>
            <person name="Kroth P.G."/>
            <person name="Liu Y."/>
            <person name="Malik S.-B."/>
            <person name="Maier U.G."/>
            <person name="McRose D."/>
            <person name="Mock T."/>
            <person name="Neilson J.A."/>
            <person name="Onodera N.T."/>
            <person name="Poole A.M."/>
            <person name="Pritham E.J."/>
            <person name="Richards T.A."/>
            <person name="Rocap G."/>
            <person name="Roy S.W."/>
            <person name="Sarai C."/>
            <person name="Schaack S."/>
            <person name="Shirato S."/>
            <person name="Slamovits C.H."/>
            <person name="Spencer D.F."/>
            <person name="Suzuki S."/>
            <person name="Worden A.Z."/>
            <person name="Zauner S."/>
            <person name="Barry K."/>
            <person name="Bell C."/>
            <person name="Bharti A.K."/>
            <person name="Crow J.A."/>
            <person name="Grimwood J."/>
            <person name="Kramer R."/>
            <person name="Lindquist E."/>
            <person name="Lucas S."/>
            <person name="Salamov A."/>
            <person name="McFadden G.I."/>
            <person name="Lane C.E."/>
            <person name="Keeling P.J."/>
            <person name="Gray M.W."/>
            <person name="Grigoriev I.V."/>
            <person name="Archibald J.M."/>
        </authorList>
    </citation>
    <scope>NUCLEOTIDE SEQUENCE</scope>
    <source>
        <strain evidence="3">CCMP2712</strain>
    </source>
</reference>
<dbReference type="EMBL" id="JH992985">
    <property type="protein sequence ID" value="EKX48532.1"/>
    <property type="molecule type" value="Genomic_DNA"/>
</dbReference>
<evidence type="ECO:0000313" key="3">
    <source>
        <dbReference type="Proteomes" id="UP000011087"/>
    </source>
</evidence>
<dbReference type="HOGENOM" id="CLU_2404211_0_0_1"/>
<gene>
    <name evidence="1" type="ORF">GUITHDRAFT_151770</name>
</gene>
<protein>
    <submittedName>
        <fullName evidence="1 2">Uncharacterized protein</fullName>
    </submittedName>
</protein>
<dbReference type="RefSeq" id="XP_005835512.1">
    <property type="nucleotide sequence ID" value="XM_005835455.1"/>
</dbReference>
<reference evidence="2" key="3">
    <citation type="submission" date="2015-06" db="UniProtKB">
        <authorList>
            <consortium name="EnsemblProtists"/>
        </authorList>
    </citation>
    <scope>IDENTIFICATION</scope>
</reference>
<organism evidence="1">
    <name type="scientific">Guillardia theta (strain CCMP2712)</name>
    <name type="common">Cryptophyte</name>
    <dbReference type="NCBI Taxonomy" id="905079"/>
    <lineage>
        <taxon>Eukaryota</taxon>
        <taxon>Cryptophyceae</taxon>
        <taxon>Pyrenomonadales</taxon>
        <taxon>Geminigeraceae</taxon>
        <taxon>Guillardia</taxon>
    </lineage>
</organism>
<evidence type="ECO:0000313" key="1">
    <source>
        <dbReference type="EMBL" id="EKX48532.1"/>
    </source>
</evidence>